<feature type="region of interest" description="Disordered" evidence="1">
    <location>
        <begin position="1"/>
        <end position="23"/>
    </location>
</feature>
<feature type="compositionally biased region" description="Polar residues" evidence="1">
    <location>
        <begin position="1"/>
        <end position="12"/>
    </location>
</feature>
<evidence type="ECO:0000256" key="1">
    <source>
        <dbReference type="SAM" id="MobiDB-lite"/>
    </source>
</evidence>
<dbReference type="STRING" id="1802517.A2892_01290"/>
<dbReference type="Proteomes" id="UP000176404">
    <property type="component" value="Unassembled WGS sequence"/>
</dbReference>
<evidence type="ECO:0000313" key="3">
    <source>
        <dbReference type="Proteomes" id="UP000176404"/>
    </source>
</evidence>
<accession>A0A1F8B9D5</accession>
<evidence type="ECO:0000313" key="2">
    <source>
        <dbReference type="EMBL" id="OGM60664.1"/>
    </source>
</evidence>
<name>A0A1F8B9D5_9BACT</name>
<gene>
    <name evidence="2" type="ORF">A2892_01290</name>
</gene>
<reference evidence="2 3" key="1">
    <citation type="journal article" date="2016" name="Nat. Commun.">
        <title>Thousands of microbial genomes shed light on interconnected biogeochemical processes in an aquifer system.</title>
        <authorList>
            <person name="Anantharaman K."/>
            <person name="Brown C.T."/>
            <person name="Hug L.A."/>
            <person name="Sharon I."/>
            <person name="Castelle C.J."/>
            <person name="Probst A.J."/>
            <person name="Thomas B.C."/>
            <person name="Singh A."/>
            <person name="Wilkins M.J."/>
            <person name="Karaoz U."/>
            <person name="Brodie E.L."/>
            <person name="Williams K.H."/>
            <person name="Hubbard S.S."/>
            <person name="Banfield J.F."/>
        </authorList>
    </citation>
    <scope>NUCLEOTIDE SEQUENCE [LARGE SCALE GENOMIC DNA]</scope>
</reference>
<sequence>MNELDPSQTGASDTPEDKGQPRRVIRLSGFFADSEGGLHRGAPTWVYDEEGNEIPVLREHNSGEIFPREVAPPETGSTPTEG</sequence>
<comment type="caution">
    <text evidence="2">The sequence shown here is derived from an EMBL/GenBank/DDBJ whole genome shotgun (WGS) entry which is preliminary data.</text>
</comment>
<dbReference type="AlphaFoldDB" id="A0A1F8B9D5"/>
<dbReference type="EMBL" id="MGHD01000003">
    <property type="protein sequence ID" value="OGM60664.1"/>
    <property type="molecule type" value="Genomic_DNA"/>
</dbReference>
<protein>
    <submittedName>
        <fullName evidence="2">Uncharacterized protein</fullName>
    </submittedName>
</protein>
<proteinExistence type="predicted"/>
<organism evidence="2 3">
    <name type="scientific">Candidatus Woesebacteria bacterium RIFCSPLOWO2_01_FULL_39_10b</name>
    <dbReference type="NCBI Taxonomy" id="1802517"/>
    <lineage>
        <taxon>Bacteria</taxon>
        <taxon>Candidatus Woeseibacteriota</taxon>
    </lineage>
</organism>
<feature type="region of interest" description="Disordered" evidence="1">
    <location>
        <begin position="62"/>
        <end position="82"/>
    </location>
</feature>